<dbReference type="PANTHER" id="PTHR11707">
    <property type="entry name" value="L-ASPARAGINASE"/>
    <property type="match status" value="1"/>
</dbReference>
<accession>A0ABS0CR98</accession>
<dbReference type="PIRSF" id="PIRSF500176">
    <property type="entry name" value="L_ASNase"/>
    <property type="match status" value="1"/>
</dbReference>
<proteinExistence type="predicted"/>
<dbReference type="Pfam" id="PF17763">
    <property type="entry name" value="Asparaginase_C"/>
    <property type="match status" value="1"/>
</dbReference>
<keyword evidence="5" id="KW-1185">Reference proteome</keyword>
<dbReference type="RefSeq" id="WP_195130408.1">
    <property type="nucleotide sequence ID" value="NZ_JADLQX010000011.1"/>
</dbReference>
<dbReference type="SFLD" id="SFLDS00057">
    <property type="entry name" value="Glutaminase/Asparaginase"/>
    <property type="match status" value="1"/>
</dbReference>
<dbReference type="PANTHER" id="PTHR11707:SF28">
    <property type="entry name" value="60 KDA LYSOPHOSPHOLIPASE"/>
    <property type="match status" value="1"/>
</dbReference>
<dbReference type="InterPro" id="IPR037152">
    <property type="entry name" value="L-asparaginase_N_sf"/>
</dbReference>
<dbReference type="Gene3D" id="3.40.50.40">
    <property type="match status" value="1"/>
</dbReference>
<dbReference type="PIRSF" id="PIRSF001220">
    <property type="entry name" value="L-ASNase_gatD"/>
    <property type="match status" value="1"/>
</dbReference>
<evidence type="ECO:0000259" key="2">
    <source>
        <dbReference type="Pfam" id="PF00710"/>
    </source>
</evidence>
<evidence type="ECO:0000313" key="5">
    <source>
        <dbReference type="Proteomes" id="UP000702209"/>
    </source>
</evidence>
<evidence type="ECO:0000259" key="3">
    <source>
        <dbReference type="Pfam" id="PF17763"/>
    </source>
</evidence>
<dbReference type="Gene3D" id="3.40.50.1170">
    <property type="entry name" value="L-asparaginase, N-terminal domain"/>
    <property type="match status" value="1"/>
</dbReference>
<reference evidence="4 5" key="1">
    <citation type="submission" date="2020-10" db="EMBL/GenBank/DDBJ databases">
        <title>Identification of Nocardia species via Next-generation sequencing and recognition of intraspecies genetic diversity.</title>
        <authorList>
            <person name="Li P."/>
            <person name="Li P."/>
            <person name="Lu B."/>
        </authorList>
    </citation>
    <scope>NUCLEOTIDE SEQUENCE [LARGE SCALE GENOMIC DNA]</scope>
    <source>
        <strain evidence="4 5">BJ06-0157</strain>
    </source>
</reference>
<dbReference type="InterPro" id="IPR040919">
    <property type="entry name" value="Asparaginase_C"/>
</dbReference>
<dbReference type="EMBL" id="JADLQX010000011">
    <property type="protein sequence ID" value="MBF6299122.1"/>
    <property type="molecule type" value="Genomic_DNA"/>
</dbReference>
<dbReference type="InterPro" id="IPR036152">
    <property type="entry name" value="Asp/glu_Ase-like_sf"/>
</dbReference>
<dbReference type="InterPro" id="IPR027474">
    <property type="entry name" value="L-asparaginase_N"/>
</dbReference>
<dbReference type="SUPFAM" id="SSF53774">
    <property type="entry name" value="Glutaminase/Asparaginase"/>
    <property type="match status" value="1"/>
</dbReference>
<dbReference type="PROSITE" id="PS00917">
    <property type="entry name" value="ASN_GLN_ASE_2"/>
    <property type="match status" value="1"/>
</dbReference>
<dbReference type="InterPro" id="IPR027475">
    <property type="entry name" value="Asparaginase/glutaminase_AS2"/>
</dbReference>
<evidence type="ECO:0000313" key="4">
    <source>
        <dbReference type="EMBL" id="MBF6299122.1"/>
    </source>
</evidence>
<dbReference type="PRINTS" id="PR00139">
    <property type="entry name" value="ASNGLNASE"/>
</dbReference>
<sequence>MSTRATAHPHAASRVQVLYTGGTFGMADHGAGMGPRSGIGAEIADLIARYEEVGRSVELRYAEFDRVIDSAAADSGTAFRIAEWVRYRIESERPDGVVVIHGTDTMAYIGARIAFEVRDVAVPVVLTGAQIPLGHPGSDAERNLHLALDSIATQPGPGTYIGFGSALHPAVRASKRASDEYDAFTTVREFTPPPSPPALLPRRHSTATRLPVGMLTVFPGLHADLLSAAIRQYPGGIVLECYGSGTMPHGADVMETIRIATRRGTPVVVITQCASGSVDLERYLPGRALLEAGVISGGDMTREAALAKLAYLVDLGLSGGQLRDWMTTNMLGELSNPATPPLVPVHEDALTARSR</sequence>
<feature type="active site" evidence="1">
    <location>
        <position position="103"/>
    </location>
</feature>
<protein>
    <submittedName>
        <fullName evidence="4">Asparaginase</fullName>
    </submittedName>
</protein>
<gene>
    <name evidence="4" type="ORF">IU459_16460</name>
</gene>
<dbReference type="InterPro" id="IPR027473">
    <property type="entry name" value="L-asparaginase_C"/>
</dbReference>
<feature type="domain" description="Asparaginase/glutaminase C-terminal" evidence="3">
    <location>
        <begin position="212"/>
        <end position="326"/>
    </location>
</feature>
<dbReference type="Pfam" id="PF00710">
    <property type="entry name" value="Asparaginase"/>
    <property type="match status" value="1"/>
</dbReference>
<evidence type="ECO:0000256" key="1">
    <source>
        <dbReference type="PROSITE-ProRule" id="PRU10100"/>
    </source>
</evidence>
<organism evidence="4 5">
    <name type="scientific">Nocardia amamiensis</name>
    <dbReference type="NCBI Taxonomy" id="404578"/>
    <lineage>
        <taxon>Bacteria</taxon>
        <taxon>Bacillati</taxon>
        <taxon>Actinomycetota</taxon>
        <taxon>Actinomycetes</taxon>
        <taxon>Mycobacteriales</taxon>
        <taxon>Nocardiaceae</taxon>
        <taxon>Nocardia</taxon>
    </lineage>
</organism>
<feature type="domain" description="L-asparaginase N-terminal" evidence="2">
    <location>
        <begin position="14"/>
        <end position="187"/>
    </location>
</feature>
<dbReference type="Proteomes" id="UP000702209">
    <property type="component" value="Unassembled WGS sequence"/>
</dbReference>
<dbReference type="InterPro" id="IPR006034">
    <property type="entry name" value="Asparaginase/glutaminase-like"/>
</dbReference>
<dbReference type="PROSITE" id="PS51732">
    <property type="entry name" value="ASN_GLN_ASE_3"/>
    <property type="match status" value="1"/>
</dbReference>
<name>A0ABS0CR98_9NOCA</name>
<comment type="caution">
    <text evidence="4">The sequence shown here is derived from an EMBL/GenBank/DDBJ whole genome shotgun (WGS) entry which is preliminary data.</text>
</comment>
<dbReference type="SMART" id="SM00870">
    <property type="entry name" value="Asparaginase"/>
    <property type="match status" value="1"/>
</dbReference>